<dbReference type="CDD" id="cd03498">
    <property type="entry name" value="SQR_TypeB_2_TM"/>
    <property type="match status" value="1"/>
</dbReference>
<dbReference type="SUPFAM" id="SSF81343">
    <property type="entry name" value="Fumarate reductase respiratory complex transmembrane subunits"/>
    <property type="match status" value="1"/>
</dbReference>
<sequence>MYWTSLFRAAYRRLVTSTELAPSRPSRPPRKPRVPRTTLGRLWSSTVGKKAVLAVTGGAMLLFVVAHMLSNLKAFVSPESLDGYALWLRTLLSGALGHEGLLWIARTGLLVCVVLHGTAAVQLARRARGARGQRYRVRSKVQGSYAARTMRWGGVILVLFIAYHILDLTTGHLNPHGVSGEVYRNVVADFQLWPVTALYTLAVLALGLHIRHGVWSALHSLGAATASRQRAIRLSAIAVATAITVGYLSVPFAVQTGLLR</sequence>
<dbReference type="EMBL" id="FMZE01000009">
    <property type="protein sequence ID" value="SDD53293.1"/>
    <property type="molecule type" value="Genomic_DNA"/>
</dbReference>
<reference evidence="1 2" key="1">
    <citation type="submission" date="2016-10" db="EMBL/GenBank/DDBJ databases">
        <authorList>
            <person name="de Groot N.N."/>
        </authorList>
    </citation>
    <scope>NUCLEOTIDE SEQUENCE [LARGE SCALE GENOMIC DNA]</scope>
    <source>
        <strain evidence="1 2">CGMCC 4.5506</strain>
    </source>
</reference>
<dbReference type="OrthoDB" id="9788081at2"/>
<dbReference type="Proteomes" id="UP000199494">
    <property type="component" value="Unassembled WGS sequence"/>
</dbReference>
<evidence type="ECO:0000313" key="1">
    <source>
        <dbReference type="EMBL" id="SDD53293.1"/>
    </source>
</evidence>
<proteinExistence type="predicted"/>
<dbReference type="Gene3D" id="1.20.1300.10">
    <property type="entry name" value="Fumarate reductase/succinate dehydrogenase, transmembrane subunit"/>
    <property type="match status" value="1"/>
</dbReference>
<organism evidence="1 2">
    <name type="scientific">Prauserella marina</name>
    <dbReference type="NCBI Taxonomy" id="530584"/>
    <lineage>
        <taxon>Bacteria</taxon>
        <taxon>Bacillati</taxon>
        <taxon>Actinomycetota</taxon>
        <taxon>Actinomycetes</taxon>
        <taxon>Pseudonocardiales</taxon>
        <taxon>Pseudonocardiaceae</taxon>
        <taxon>Prauserella</taxon>
    </lineage>
</organism>
<name>A0A1G6VIT3_9PSEU</name>
<dbReference type="NCBIfam" id="TIGR02046">
    <property type="entry name" value="sdhC_b558_fam"/>
    <property type="match status" value="1"/>
</dbReference>
<dbReference type="InterPro" id="IPR011138">
    <property type="entry name" value="Cytochrome_b-558"/>
</dbReference>
<dbReference type="InterPro" id="IPR034804">
    <property type="entry name" value="SQR/QFR_C/D"/>
</dbReference>
<keyword evidence="2" id="KW-1185">Reference proteome</keyword>
<dbReference type="STRING" id="530584.SAMN05421630_109267"/>
<gene>
    <name evidence="1" type="ORF">SAMN05421630_109267</name>
</gene>
<protein>
    <submittedName>
        <fullName evidence="1">Succinate dehydrogenase / fumarate reductase cytochrome b subunit</fullName>
    </submittedName>
</protein>
<dbReference type="GO" id="GO:0016020">
    <property type="term" value="C:membrane"/>
    <property type="evidence" value="ECO:0007669"/>
    <property type="project" value="InterPro"/>
</dbReference>
<dbReference type="AlphaFoldDB" id="A0A1G6VIT3"/>
<evidence type="ECO:0000313" key="2">
    <source>
        <dbReference type="Proteomes" id="UP000199494"/>
    </source>
</evidence>
<accession>A0A1G6VIT3</accession>